<keyword evidence="6" id="KW-0645">Protease</keyword>
<dbReference type="InterPro" id="IPR036286">
    <property type="entry name" value="LexA/Signal_pep-like_sf"/>
</dbReference>
<sequence length="272" mass="30400">MTTAARPAPRAAKRSEGRDFTLFLVKLLLVTLIVRSFLVTLFFIPSESMQPRLLVGDFLIAAKWPYGYSRWSLPYGIPLFQGRIFGAVPDRGDVVIFRAPPDQSQDYIKRVIGLPGDRVQMRAGIVWLNGEPIARQRVADFVERPGVDERCAAPEFVEAGPAGERLCRYPRYRETLPGGRSFETLDIGATQADDTQVYTVPAGHLFLMGDNRDRSADSRFEPRPGGGIGFVPLDNLVGEAMLTVFSTDGSAEWYNPVSWFRAARPERIGERF</sequence>
<evidence type="ECO:0000256" key="6">
    <source>
        <dbReference type="RuleBase" id="RU362042"/>
    </source>
</evidence>
<dbReference type="CDD" id="cd06530">
    <property type="entry name" value="S26_SPase_I"/>
    <property type="match status" value="1"/>
</dbReference>
<evidence type="ECO:0000256" key="2">
    <source>
        <dbReference type="ARBA" id="ARBA00009370"/>
    </source>
</evidence>
<comment type="subcellular location">
    <subcellularLocation>
        <location evidence="6">Membrane</location>
        <topology evidence="6">Single-pass type II membrane protein</topology>
    </subcellularLocation>
</comment>
<dbReference type="Proteomes" id="UP000734218">
    <property type="component" value="Unassembled WGS sequence"/>
</dbReference>
<dbReference type="RefSeq" id="WP_167953898.1">
    <property type="nucleotide sequence ID" value="NZ_JAATJE010000001.1"/>
</dbReference>
<proteinExistence type="inferred from homology"/>
<evidence type="ECO:0000256" key="3">
    <source>
        <dbReference type="ARBA" id="ARBA00013208"/>
    </source>
</evidence>
<dbReference type="PANTHER" id="PTHR43390">
    <property type="entry name" value="SIGNAL PEPTIDASE I"/>
    <property type="match status" value="1"/>
</dbReference>
<reference evidence="8 9" key="1">
    <citation type="submission" date="2020-03" db="EMBL/GenBank/DDBJ databases">
        <title>Genomic Encyclopedia of Type Strains, Phase IV (KMG-IV): sequencing the most valuable type-strain genomes for metagenomic binning, comparative biology and taxonomic classification.</title>
        <authorList>
            <person name="Goeker M."/>
        </authorList>
    </citation>
    <scope>NUCLEOTIDE SEQUENCE [LARGE SCALE GENOMIC DNA]</scope>
    <source>
        <strain evidence="8 9">DSM 27651</strain>
    </source>
</reference>
<comment type="caution">
    <text evidence="8">The sequence shown here is derived from an EMBL/GenBank/DDBJ whole genome shotgun (WGS) entry which is preliminary data.</text>
</comment>
<comment type="similarity">
    <text evidence="2 6">Belongs to the peptidase S26 family.</text>
</comment>
<dbReference type="PANTHER" id="PTHR43390:SF1">
    <property type="entry name" value="CHLOROPLAST PROCESSING PEPTIDASE"/>
    <property type="match status" value="1"/>
</dbReference>
<dbReference type="SUPFAM" id="SSF51306">
    <property type="entry name" value="LexA/Signal peptidase"/>
    <property type="match status" value="1"/>
</dbReference>
<dbReference type="GO" id="GO:0009003">
    <property type="term" value="F:signal peptidase activity"/>
    <property type="evidence" value="ECO:0007669"/>
    <property type="project" value="UniProtKB-EC"/>
</dbReference>
<protein>
    <recommendedName>
        <fullName evidence="4 6">Signal peptidase I</fullName>
        <ecNumber evidence="3 6">3.4.21.89</ecNumber>
    </recommendedName>
</protein>
<dbReference type="EMBL" id="JAATJE010000001">
    <property type="protein sequence ID" value="NJC33986.1"/>
    <property type="molecule type" value="Genomic_DNA"/>
</dbReference>
<organism evidence="8 9">
    <name type="scientific">Sphingomonas jejuensis</name>
    <dbReference type="NCBI Taxonomy" id="904715"/>
    <lineage>
        <taxon>Bacteria</taxon>
        <taxon>Pseudomonadati</taxon>
        <taxon>Pseudomonadota</taxon>
        <taxon>Alphaproteobacteria</taxon>
        <taxon>Sphingomonadales</taxon>
        <taxon>Sphingomonadaceae</taxon>
        <taxon>Sphingomonas</taxon>
    </lineage>
</organism>
<dbReference type="Pfam" id="PF10502">
    <property type="entry name" value="Peptidase_S26"/>
    <property type="match status" value="1"/>
</dbReference>
<evidence type="ECO:0000256" key="4">
    <source>
        <dbReference type="ARBA" id="ARBA00019232"/>
    </source>
</evidence>
<feature type="domain" description="Peptidase S26" evidence="7">
    <location>
        <begin position="20"/>
        <end position="244"/>
    </location>
</feature>
<evidence type="ECO:0000313" key="8">
    <source>
        <dbReference type="EMBL" id="NJC33986.1"/>
    </source>
</evidence>
<keyword evidence="6" id="KW-0472">Membrane</keyword>
<name>A0ABX0XKT9_9SPHN</name>
<dbReference type="PRINTS" id="PR00727">
    <property type="entry name" value="LEADERPTASE"/>
</dbReference>
<keyword evidence="5 6" id="KW-0378">Hydrolase</keyword>
<evidence type="ECO:0000313" key="9">
    <source>
        <dbReference type="Proteomes" id="UP000734218"/>
    </source>
</evidence>
<dbReference type="InterPro" id="IPR019533">
    <property type="entry name" value="Peptidase_S26"/>
</dbReference>
<dbReference type="InterPro" id="IPR019757">
    <property type="entry name" value="Pept_S26A_signal_pept_1_Lys-AS"/>
</dbReference>
<comment type="catalytic activity">
    <reaction evidence="1 6">
        <text>Cleavage of hydrophobic, N-terminal signal or leader sequences from secreted and periplasmic proteins.</text>
        <dbReference type="EC" id="3.4.21.89"/>
    </reaction>
</comment>
<gene>
    <name evidence="8" type="ORF">GGR88_001460</name>
</gene>
<accession>A0ABX0XKT9</accession>
<dbReference type="NCBIfam" id="TIGR02227">
    <property type="entry name" value="sigpep_I_bact"/>
    <property type="match status" value="1"/>
</dbReference>
<evidence type="ECO:0000259" key="7">
    <source>
        <dbReference type="Pfam" id="PF10502"/>
    </source>
</evidence>
<dbReference type="Gene3D" id="2.10.109.10">
    <property type="entry name" value="Umud Fragment, subunit A"/>
    <property type="match status" value="1"/>
</dbReference>
<feature type="transmembrane region" description="Helical" evidence="6">
    <location>
        <begin position="20"/>
        <end position="44"/>
    </location>
</feature>
<keyword evidence="6" id="KW-1133">Transmembrane helix</keyword>
<keyword evidence="9" id="KW-1185">Reference proteome</keyword>
<dbReference type="PROSITE" id="PS00760">
    <property type="entry name" value="SPASE_I_2"/>
    <property type="match status" value="1"/>
</dbReference>
<evidence type="ECO:0000256" key="5">
    <source>
        <dbReference type="ARBA" id="ARBA00022801"/>
    </source>
</evidence>
<dbReference type="InterPro" id="IPR000223">
    <property type="entry name" value="Pept_S26A_signal_pept_1"/>
</dbReference>
<evidence type="ECO:0000256" key="1">
    <source>
        <dbReference type="ARBA" id="ARBA00000677"/>
    </source>
</evidence>
<keyword evidence="6" id="KW-0812">Transmembrane</keyword>
<dbReference type="EC" id="3.4.21.89" evidence="3 6"/>